<comment type="caution">
    <text evidence="12">The sequence shown here is derived from an EMBL/GenBank/DDBJ whole genome shotgun (WGS) entry which is preliminary data.</text>
</comment>
<evidence type="ECO:0000256" key="3">
    <source>
        <dbReference type="ARBA" id="ARBA00009347"/>
    </source>
</evidence>
<dbReference type="InterPro" id="IPR009075">
    <property type="entry name" value="AcylCo_DH/oxidase_C"/>
</dbReference>
<dbReference type="GO" id="GO:0033539">
    <property type="term" value="P:fatty acid beta-oxidation using acyl-CoA dehydrogenase"/>
    <property type="evidence" value="ECO:0007669"/>
    <property type="project" value="TreeGrafter"/>
</dbReference>
<evidence type="ECO:0000256" key="2">
    <source>
        <dbReference type="ARBA" id="ARBA00005109"/>
    </source>
</evidence>
<feature type="domain" description="Acyl-CoA dehydrogenase/oxidase C-terminal" evidence="9">
    <location>
        <begin position="233"/>
        <end position="381"/>
    </location>
</feature>
<dbReference type="FunFam" id="2.40.110.10:FF:000001">
    <property type="entry name" value="Acyl-CoA dehydrogenase, mitochondrial"/>
    <property type="match status" value="1"/>
</dbReference>
<dbReference type="PROSITE" id="PS00072">
    <property type="entry name" value="ACYL_COA_DH_1"/>
    <property type="match status" value="1"/>
</dbReference>
<dbReference type="STRING" id="394096.DB31_4170"/>
<dbReference type="GO" id="GO:0046359">
    <property type="term" value="P:butyrate catabolic process"/>
    <property type="evidence" value="ECO:0007669"/>
    <property type="project" value="TreeGrafter"/>
</dbReference>
<dbReference type="Pfam" id="PF02770">
    <property type="entry name" value="Acyl-CoA_dh_M"/>
    <property type="match status" value="1"/>
</dbReference>
<dbReference type="InterPro" id="IPR036250">
    <property type="entry name" value="AcylCo_DH-like_C"/>
</dbReference>
<evidence type="ECO:0000259" key="11">
    <source>
        <dbReference type="Pfam" id="PF02771"/>
    </source>
</evidence>
<feature type="domain" description="Acyl-CoA oxidase/dehydrogenase middle" evidence="10">
    <location>
        <begin position="126"/>
        <end position="221"/>
    </location>
</feature>
<dbReference type="Proteomes" id="UP000028725">
    <property type="component" value="Unassembled WGS sequence"/>
</dbReference>
<dbReference type="InterPro" id="IPR037069">
    <property type="entry name" value="AcylCoA_DH/ox_N_sf"/>
</dbReference>
<dbReference type="GO" id="GO:0009083">
    <property type="term" value="P:branched-chain amino acid catabolic process"/>
    <property type="evidence" value="ECO:0007669"/>
    <property type="project" value="UniProtKB-KW"/>
</dbReference>
<dbReference type="PANTHER" id="PTHR43884">
    <property type="entry name" value="ACYL-COA DEHYDROGENASE"/>
    <property type="match status" value="1"/>
</dbReference>
<dbReference type="OrthoDB" id="9765339at2"/>
<dbReference type="Gene3D" id="2.40.110.10">
    <property type="entry name" value="Butyryl-CoA Dehydrogenase, subunit A, domain 2"/>
    <property type="match status" value="1"/>
</dbReference>
<evidence type="ECO:0000313" key="12">
    <source>
        <dbReference type="EMBL" id="KFE62064.1"/>
    </source>
</evidence>
<comment type="pathway">
    <text evidence="2">Amino-acid degradation; L-valine degradation.</text>
</comment>
<dbReference type="RefSeq" id="WP_044197738.1">
    <property type="nucleotide sequence ID" value="NZ_JMCB01000023.1"/>
</dbReference>
<dbReference type="GO" id="GO:0003995">
    <property type="term" value="F:acyl-CoA dehydrogenase activity"/>
    <property type="evidence" value="ECO:0007669"/>
    <property type="project" value="InterPro"/>
</dbReference>
<gene>
    <name evidence="12" type="ORF">DB31_4170</name>
</gene>
<dbReference type="InterPro" id="IPR013786">
    <property type="entry name" value="AcylCoA_DH/ox_N"/>
</dbReference>
<dbReference type="InterPro" id="IPR009100">
    <property type="entry name" value="AcylCoA_DH/oxidase_NM_dom_sf"/>
</dbReference>
<evidence type="ECO:0000259" key="9">
    <source>
        <dbReference type="Pfam" id="PF00441"/>
    </source>
</evidence>
<dbReference type="SUPFAM" id="SSF56645">
    <property type="entry name" value="Acyl-CoA dehydrogenase NM domain-like"/>
    <property type="match status" value="1"/>
</dbReference>
<dbReference type="PANTHER" id="PTHR43884:SF12">
    <property type="entry name" value="ISOVALERYL-COA DEHYDROGENASE, MITOCHONDRIAL-RELATED"/>
    <property type="match status" value="1"/>
</dbReference>
<dbReference type="FunFam" id="1.20.140.10:FF:000001">
    <property type="entry name" value="Acyl-CoA dehydrogenase"/>
    <property type="match status" value="1"/>
</dbReference>
<dbReference type="AlphaFoldDB" id="A0A085W301"/>
<dbReference type="PROSITE" id="PS00073">
    <property type="entry name" value="ACYL_COA_DH_2"/>
    <property type="match status" value="1"/>
</dbReference>
<dbReference type="GO" id="GO:0050660">
    <property type="term" value="F:flavin adenine dinucleotide binding"/>
    <property type="evidence" value="ECO:0007669"/>
    <property type="project" value="InterPro"/>
</dbReference>
<protein>
    <submittedName>
        <fullName evidence="12">Butyryl-CoA dehydrogenase</fullName>
    </submittedName>
</protein>
<keyword evidence="5 8" id="KW-0285">Flavoprotein</keyword>
<dbReference type="Gene3D" id="1.10.540.10">
    <property type="entry name" value="Acyl-CoA dehydrogenase/oxidase, N-terminal domain"/>
    <property type="match status" value="1"/>
</dbReference>
<dbReference type="EMBL" id="JMCB01000023">
    <property type="protein sequence ID" value="KFE62064.1"/>
    <property type="molecule type" value="Genomic_DNA"/>
</dbReference>
<evidence type="ECO:0000313" key="13">
    <source>
        <dbReference type="Proteomes" id="UP000028725"/>
    </source>
</evidence>
<sequence>MLHGYGLYQEEHEAFRRTVRAVIEKEILPFAQEWEAREEFPRELFTRFGELGFLGLKYPEAYGGSAAGELYEAVLLEELGRCGSGGVSAGLGAQFTISTGPLHLFGTDEQKRRFLAPAIKGEKIGALAITEPDAGSDVAGLRTTAIRDGDHYVVNGSKTYITNGVRADFLVCAVKTDPKAGHKGLSMLIVERGMPGFGVGRKLQKLGWRASDTAELFFEDCRVPATHLLGQEGQGFYQIMGNFQWERLSLALGALGAMEDMLEKVIAHVKERKAFGQTLSDFQVVRHKLADLFTELECARQLTYHALRLHVGGEYAVAQTSMAKKVATETACRVADACLQLYGGAGYMMEYDIQRHWRDARLGPIGGGTTEVMNEIIAKQLGL</sequence>
<dbReference type="InterPro" id="IPR046373">
    <property type="entry name" value="Acyl-CoA_Oxase/DH_mid-dom_sf"/>
</dbReference>
<dbReference type="Gene3D" id="1.20.140.10">
    <property type="entry name" value="Butyryl-CoA Dehydrogenase, subunit A, domain 3"/>
    <property type="match status" value="1"/>
</dbReference>
<keyword evidence="13" id="KW-1185">Reference proteome</keyword>
<reference evidence="12 13" key="1">
    <citation type="submission" date="2014-04" db="EMBL/GenBank/DDBJ databases">
        <title>Genome assembly of Hyalangium minutum DSM 14724.</title>
        <authorList>
            <person name="Sharma G."/>
            <person name="Subramanian S."/>
        </authorList>
    </citation>
    <scope>NUCLEOTIDE SEQUENCE [LARGE SCALE GENOMIC DNA]</scope>
    <source>
        <strain evidence="12 13">DSM 14724</strain>
    </source>
</reference>
<evidence type="ECO:0000256" key="5">
    <source>
        <dbReference type="ARBA" id="ARBA00022630"/>
    </source>
</evidence>
<dbReference type="Pfam" id="PF02771">
    <property type="entry name" value="Acyl-CoA_dh_N"/>
    <property type="match status" value="1"/>
</dbReference>
<dbReference type="InterPro" id="IPR006091">
    <property type="entry name" value="Acyl-CoA_Oxase/DH_mid-dom"/>
</dbReference>
<evidence type="ECO:0000256" key="4">
    <source>
        <dbReference type="ARBA" id="ARBA00022456"/>
    </source>
</evidence>
<name>A0A085W301_9BACT</name>
<dbReference type="Pfam" id="PF00441">
    <property type="entry name" value="Acyl-CoA_dh_1"/>
    <property type="match status" value="1"/>
</dbReference>
<comment type="cofactor">
    <cofactor evidence="1 8">
        <name>FAD</name>
        <dbReference type="ChEBI" id="CHEBI:57692"/>
    </cofactor>
</comment>
<keyword evidence="4" id="KW-0101">Branched-chain amino acid catabolism</keyword>
<dbReference type="PIRSF" id="PIRSF016578">
    <property type="entry name" value="HsaA"/>
    <property type="match status" value="1"/>
</dbReference>
<comment type="similarity">
    <text evidence="3 8">Belongs to the acyl-CoA dehydrogenase family.</text>
</comment>
<evidence type="ECO:0000256" key="6">
    <source>
        <dbReference type="ARBA" id="ARBA00022827"/>
    </source>
</evidence>
<dbReference type="SUPFAM" id="SSF47203">
    <property type="entry name" value="Acyl-CoA dehydrogenase C-terminal domain-like"/>
    <property type="match status" value="1"/>
</dbReference>
<organism evidence="12 13">
    <name type="scientific">Hyalangium minutum</name>
    <dbReference type="NCBI Taxonomy" id="394096"/>
    <lineage>
        <taxon>Bacteria</taxon>
        <taxon>Pseudomonadati</taxon>
        <taxon>Myxococcota</taxon>
        <taxon>Myxococcia</taxon>
        <taxon>Myxococcales</taxon>
        <taxon>Cystobacterineae</taxon>
        <taxon>Archangiaceae</taxon>
        <taxon>Hyalangium</taxon>
    </lineage>
</organism>
<evidence type="ECO:0000259" key="10">
    <source>
        <dbReference type="Pfam" id="PF02770"/>
    </source>
</evidence>
<evidence type="ECO:0000256" key="1">
    <source>
        <dbReference type="ARBA" id="ARBA00001974"/>
    </source>
</evidence>
<evidence type="ECO:0000256" key="8">
    <source>
        <dbReference type="RuleBase" id="RU362125"/>
    </source>
</evidence>
<dbReference type="InterPro" id="IPR006089">
    <property type="entry name" value="Acyl-CoA_DH_CS"/>
</dbReference>
<accession>A0A085W301</accession>
<keyword evidence="6 8" id="KW-0274">FAD</keyword>
<keyword evidence="7 8" id="KW-0560">Oxidoreductase</keyword>
<dbReference type="PATRIC" id="fig|394096.3.peg.7905"/>
<proteinExistence type="inferred from homology"/>
<feature type="domain" description="Acyl-CoA dehydrogenase/oxidase N-terminal" evidence="11">
    <location>
        <begin position="10"/>
        <end position="122"/>
    </location>
</feature>
<evidence type="ECO:0000256" key="7">
    <source>
        <dbReference type="ARBA" id="ARBA00023002"/>
    </source>
</evidence>